<keyword evidence="3" id="KW-1185">Reference proteome</keyword>
<proteinExistence type="predicted"/>
<dbReference type="eggNOG" id="ENOG502ZMPS">
    <property type="taxonomic scope" value="Bacteria"/>
</dbReference>
<reference evidence="2 3" key="1">
    <citation type="journal article" date="2009" name="J. Bacteriol.">
        <title>Genome sequences of three Agrobacterium biovars help elucidate the evolution of multichromosome genomes in bacteria.</title>
        <authorList>
            <person name="Slater S.C."/>
            <person name="Goldman B.S."/>
            <person name="Goodner B."/>
            <person name="Setubal J.C."/>
            <person name="Farrand S.K."/>
            <person name="Nester E.W."/>
            <person name="Burr T.J."/>
            <person name="Banta L."/>
            <person name="Dickerman A.W."/>
            <person name="Paulsen I."/>
            <person name="Otten L."/>
            <person name="Suen G."/>
            <person name="Welch R."/>
            <person name="Almeida N.F."/>
            <person name="Arnold F."/>
            <person name="Burton O.T."/>
            <person name="Du Z."/>
            <person name="Ewing A."/>
            <person name="Godsy E."/>
            <person name="Heisel S."/>
            <person name="Houmiel K.L."/>
            <person name="Jhaveri J."/>
            <person name="Lu J."/>
            <person name="Miller N.M."/>
            <person name="Norton S."/>
            <person name="Chen Q."/>
            <person name="Phoolcharoen W."/>
            <person name="Ohlin V."/>
            <person name="Ondrusek D."/>
            <person name="Pride N."/>
            <person name="Stricklin S.L."/>
            <person name="Sun J."/>
            <person name="Wheeler C."/>
            <person name="Wilson L."/>
            <person name="Zhu H."/>
            <person name="Wood D.W."/>
        </authorList>
    </citation>
    <scope>NUCLEOTIDE SEQUENCE [LARGE SCALE GENOMIC DNA]</scope>
    <source>
        <strain evidence="3">S4 / ATCC BAA-846</strain>
    </source>
</reference>
<sequence>MLPWLQPNSKLTQGSSVRSCRLQNPQVGIDSKDYAADIKCCRNCTILDRHCCSCIIRRLPVGVGIGIFVFLGIIAFAWYVSRMAERNDGETLSDVGLAILEFGRAFPGEAIRSLHATADGKAVFVRLHDNRAGFMRNLRNHYACHLIEPGHVQVRPLESVHGFHVTFLDAAQHNGDYIFAKPAEAAEVSLWLLGNYIAPNDLEPAEDRFDKTSS</sequence>
<dbReference type="Proteomes" id="UP000001596">
    <property type="component" value="Chromosome 1"/>
</dbReference>
<dbReference type="STRING" id="311402.Avi_2655"/>
<keyword evidence="1" id="KW-0472">Membrane</keyword>
<name>B9JXC9_ALLAM</name>
<evidence type="ECO:0000313" key="3">
    <source>
        <dbReference type="Proteomes" id="UP000001596"/>
    </source>
</evidence>
<evidence type="ECO:0000256" key="1">
    <source>
        <dbReference type="SAM" id="Phobius"/>
    </source>
</evidence>
<feature type="transmembrane region" description="Helical" evidence="1">
    <location>
        <begin position="59"/>
        <end position="80"/>
    </location>
</feature>
<dbReference type="HOGENOM" id="CLU_1286503_0_0_5"/>
<dbReference type="KEGG" id="avi:Avi_2655"/>
<keyword evidence="1" id="KW-0812">Transmembrane</keyword>
<organism evidence="2 3">
    <name type="scientific">Allorhizobium ampelinum (strain ATCC BAA-846 / DSM 112012 / S4)</name>
    <name type="common">Agrobacterium vitis (strain S4)</name>
    <dbReference type="NCBI Taxonomy" id="311402"/>
    <lineage>
        <taxon>Bacteria</taxon>
        <taxon>Pseudomonadati</taxon>
        <taxon>Pseudomonadota</taxon>
        <taxon>Alphaproteobacteria</taxon>
        <taxon>Hyphomicrobiales</taxon>
        <taxon>Rhizobiaceae</taxon>
        <taxon>Rhizobium/Agrobacterium group</taxon>
        <taxon>Allorhizobium</taxon>
        <taxon>Allorhizobium ampelinum</taxon>
    </lineage>
</organism>
<evidence type="ECO:0000313" key="2">
    <source>
        <dbReference type="EMBL" id="ACM36907.1"/>
    </source>
</evidence>
<keyword evidence="1" id="KW-1133">Transmembrane helix</keyword>
<accession>B9JXC9</accession>
<dbReference type="AlphaFoldDB" id="B9JXC9"/>
<gene>
    <name evidence="2" type="ordered locus">Avi_2655</name>
</gene>
<protein>
    <submittedName>
        <fullName evidence="2">Uncharacterized protein</fullName>
    </submittedName>
</protein>
<dbReference type="EMBL" id="CP000633">
    <property type="protein sequence ID" value="ACM36907.1"/>
    <property type="molecule type" value="Genomic_DNA"/>
</dbReference>